<dbReference type="EMBL" id="AQQO01000356">
    <property type="protein sequence ID" value="EON87983.1"/>
    <property type="molecule type" value="Genomic_DNA"/>
</dbReference>
<keyword evidence="6" id="KW-0676">Redox-active center</keyword>
<keyword evidence="4" id="KW-0274">FAD</keyword>
<dbReference type="InterPro" id="IPR036188">
    <property type="entry name" value="FAD/NAD-bd_sf"/>
</dbReference>
<dbReference type="PANTHER" id="PTHR43429">
    <property type="entry name" value="PYRIDINE NUCLEOTIDE-DISULFIDE OXIDOREDUCTASE DOMAIN-CONTAINING"/>
    <property type="match status" value="1"/>
</dbReference>
<dbReference type="InterPro" id="IPR004099">
    <property type="entry name" value="Pyr_nucl-diS_OxRdtase_dimer"/>
</dbReference>
<evidence type="ECO:0000313" key="9">
    <source>
        <dbReference type="Proteomes" id="UP000014012"/>
    </source>
</evidence>
<dbReference type="Gene3D" id="3.50.50.60">
    <property type="entry name" value="FAD/NAD(P)-binding domain"/>
    <property type="match status" value="2"/>
</dbReference>
<reference evidence="8 9" key="1">
    <citation type="journal article" date="2013" name="Genome Announc.">
        <title>Genome Sequence of Plesiomonas shigelloides Strain 302-73 (Serotype O1).</title>
        <authorList>
            <person name="Pique N."/>
            <person name="Aquilini E."/>
            <person name="Alioto T."/>
            <person name="Minana-Galbis D."/>
            <person name="Tomas J.M."/>
        </authorList>
    </citation>
    <scope>NUCLEOTIDE SEQUENCE [LARGE SCALE GENOMIC DNA]</scope>
    <source>
        <strain evidence="8 9">302-73</strain>
    </source>
</reference>
<evidence type="ECO:0000256" key="5">
    <source>
        <dbReference type="ARBA" id="ARBA00023002"/>
    </source>
</evidence>
<dbReference type="PRINTS" id="PR00368">
    <property type="entry name" value="FADPNR"/>
</dbReference>
<keyword evidence="5" id="KW-0560">Oxidoreductase</keyword>
<dbReference type="InterPro" id="IPR023753">
    <property type="entry name" value="FAD/NAD-binding_dom"/>
</dbReference>
<dbReference type="PANTHER" id="PTHR43429:SF1">
    <property type="entry name" value="NAD(P)H SULFUR OXIDOREDUCTASE (COA-DEPENDENT)"/>
    <property type="match status" value="1"/>
</dbReference>
<dbReference type="InterPro" id="IPR036873">
    <property type="entry name" value="Rhodanese-like_dom_sf"/>
</dbReference>
<dbReference type="Proteomes" id="UP000014012">
    <property type="component" value="Unassembled WGS sequence"/>
</dbReference>
<keyword evidence="9" id="KW-1185">Reference proteome</keyword>
<dbReference type="SMART" id="SM00450">
    <property type="entry name" value="RHOD"/>
    <property type="match status" value="1"/>
</dbReference>
<dbReference type="SUPFAM" id="SSF55424">
    <property type="entry name" value="FAD/NAD-linked reductases, dimerisation (C-terminal) domain"/>
    <property type="match status" value="1"/>
</dbReference>
<dbReference type="RefSeq" id="WP_010864118.1">
    <property type="nucleotide sequence ID" value="NZ_KB944511.1"/>
</dbReference>
<dbReference type="InterPro" id="IPR001763">
    <property type="entry name" value="Rhodanese-like_dom"/>
</dbReference>
<dbReference type="PROSITE" id="PS50206">
    <property type="entry name" value="RHODANESE_3"/>
    <property type="match status" value="1"/>
</dbReference>
<evidence type="ECO:0000256" key="2">
    <source>
        <dbReference type="ARBA" id="ARBA00009130"/>
    </source>
</evidence>
<dbReference type="InterPro" id="IPR050260">
    <property type="entry name" value="FAD-bd_OxRdtase"/>
</dbReference>
<organism evidence="8 9">
    <name type="scientific">Plesiomonas shigelloides 302-73</name>
    <dbReference type="NCBI Taxonomy" id="1315976"/>
    <lineage>
        <taxon>Bacteria</taxon>
        <taxon>Pseudomonadati</taxon>
        <taxon>Pseudomonadota</taxon>
        <taxon>Gammaproteobacteria</taxon>
        <taxon>Enterobacterales</taxon>
        <taxon>Enterobacteriaceae</taxon>
        <taxon>Plesiomonas</taxon>
    </lineage>
</organism>
<comment type="caution">
    <text evidence="8">The sequence shown here is derived from an EMBL/GenBank/DDBJ whole genome shotgun (WGS) entry which is preliminary data.</text>
</comment>
<dbReference type="SUPFAM" id="SSF52821">
    <property type="entry name" value="Rhodanese/Cell cycle control phosphatase"/>
    <property type="match status" value="1"/>
</dbReference>
<dbReference type="OrthoDB" id="9800167at2"/>
<feature type="domain" description="Rhodanese" evidence="7">
    <location>
        <begin position="464"/>
        <end position="548"/>
    </location>
</feature>
<gene>
    <name evidence="8" type="ORF">PLESHI_12560</name>
</gene>
<dbReference type="Gene3D" id="3.40.250.10">
    <property type="entry name" value="Rhodanese-like domain"/>
    <property type="match status" value="1"/>
</dbReference>
<dbReference type="Pfam" id="PF07992">
    <property type="entry name" value="Pyr_redox_2"/>
    <property type="match status" value="1"/>
</dbReference>
<name>R8ANV1_PLESH</name>
<dbReference type="GO" id="GO:0016491">
    <property type="term" value="F:oxidoreductase activity"/>
    <property type="evidence" value="ECO:0007669"/>
    <property type="project" value="UniProtKB-KW"/>
</dbReference>
<sequence length="550" mass="59285">MTKIVIVGGVAGGASAAARARRVSEQAQIIMLERGEYISFANCGLPYHIGGTIPERQSLLLQTPESFKRRFNVEVRVRHEVMSIDREAKQLTVRNLQTGETYQESYDKLLLSPGASPIRPPIPGFNNPKVLTLRNVPDMDKIIAALTTLSRQHVTVVGGGFIGLEVAEALRERQIPVTLLELAPQVMTSLDEDMAGFLHQELVNHGIDLRLRTGLSAVEEQGDSLLLQLSDGQRLETGLVIAAIGVSPDTQLARQAGLELGARGGIQVSDTMQTSDPDIYAVGDAVETRHLVTGQAGLIPLAGPANRQGRMAADNMLGHSEQYRGSQGTAICKIFTLAAASTGLSERLARNNGFNIEAVHVHTGSHAGYYPGAHPVSLKLIYEVPSGRLLGAQAVGRDGIDKRIDVLAVALRAGMSVYDLQHLELTYAPPFGSAKDAINQAAFVATNQLKGDVPVCHPADILNPTAEQFLLDVRNPAELTNIGAIPGAMNIPVDDLRQRLHELPQDKEILVICQSGLRGTVACRILQHHGLRCRNLSGGYIQFAAATRRF</sequence>
<dbReference type="STRING" id="703.SAMEA2665130_02072"/>
<evidence type="ECO:0000259" key="7">
    <source>
        <dbReference type="PROSITE" id="PS50206"/>
    </source>
</evidence>
<evidence type="ECO:0000313" key="8">
    <source>
        <dbReference type="EMBL" id="EON87983.1"/>
    </source>
</evidence>
<keyword evidence="3" id="KW-0285">Flavoprotein</keyword>
<dbReference type="SUPFAM" id="SSF51905">
    <property type="entry name" value="FAD/NAD(P)-binding domain"/>
    <property type="match status" value="1"/>
</dbReference>
<evidence type="ECO:0000256" key="4">
    <source>
        <dbReference type="ARBA" id="ARBA00022827"/>
    </source>
</evidence>
<dbReference type="PATRIC" id="fig|1315976.3.peg.2378"/>
<protein>
    <submittedName>
        <fullName evidence="8">FAD-dependent pyridine nucleotide-disulfide oxidoreductase</fullName>
    </submittedName>
</protein>
<accession>R8ANV1</accession>
<comment type="cofactor">
    <cofactor evidence="1">
        <name>FAD</name>
        <dbReference type="ChEBI" id="CHEBI:57692"/>
    </cofactor>
</comment>
<evidence type="ECO:0000256" key="1">
    <source>
        <dbReference type="ARBA" id="ARBA00001974"/>
    </source>
</evidence>
<evidence type="ECO:0000256" key="6">
    <source>
        <dbReference type="ARBA" id="ARBA00023284"/>
    </source>
</evidence>
<dbReference type="Pfam" id="PF02852">
    <property type="entry name" value="Pyr_redox_dim"/>
    <property type="match status" value="1"/>
</dbReference>
<dbReference type="HOGENOM" id="CLU_003291_1_2_6"/>
<dbReference type="PRINTS" id="PR00411">
    <property type="entry name" value="PNDRDTASEI"/>
</dbReference>
<dbReference type="AlphaFoldDB" id="R8ANV1"/>
<dbReference type="InterPro" id="IPR016156">
    <property type="entry name" value="FAD/NAD-linked_Rdtase_dimer_sf"/>
</dbReference>
<dbReference type="Pfam" id="PF00581">
    <property type="entry name" value="Rhodanese"/>
    <property type="match status" value="1"/>
</dbReference>
<comment type="similarity">
    <text evidence="2">Belongs to the class-III pyridine nucleotide-disulfide oxidoreductase family.</text>
</comment>
<evidence type="ECO:0000256" key="3">
    <source>
        <dbReference type="ARBA" id="ARBA00022630"/>
    </source>
</evidence>
<proteinExistence type="inferred from homology"/>